<protein>
    <submittedName>
        <fullName evidence="5">Fic family protein</fullName>
    </submittedName>
</protein>
<dbReference type="InterPro" id="IPR040198">
    <property type="entry name" value="Fido_containing"/>
</dbReference>
<dbReference type="PANTHER" id="PTHR13504">
    <property type="entry name" value="FIDO DOMAIN-CONTAINING PROTEIN DDB_G0283145"/>
    <property type="match status" value="1"/>
</dbReference>
<dbReference type="EMBL" id="JAEMHM010000020">
    <property type="protein sequence ID" value="MBJ6727170.1"/>
    <property type="molecule type" value="Genomic_DNA"/>
</dbReference>
<gene>
    <name evidence="5" type="ORF">JFN93_20860</name>
</gene>
<name>A0A8J7M1W6_9BACT</name>
<feature type="active site" evidence="1">
    <location>
        <position position="175"/>
    </location>
</feature>
<reference evidence="5" key="1">
    <citation type="submission" date="2020-12" db="EMBL/GenBank/DDBJ databases">
        <title>Geomonas sp. Red875, isolated from river sediment.</title>
        <authorList>
            <person name="Xu Z."/>
            <person name="Zhang Z."/>
            <person name="Masuda Y."/>
            <person name="Itoh H."/>
            <person name="Senoo K."/>
        </authorList>
    </citation>
    <scope>NUCLEOTIDE SEQUENCE</scope>
    <source>
        <strain evidence="5">Red875</strain>
    </source>
</reference>
<dbReference type="RefSeq" id="WP_199386081.1">
    <property type="nucleotide sequence ID" value="NZ_JAEMHM010000020.1"/>
</dbReference>
<keyword evidence="2" id="KW-0547">Nucleotide-binding</keyword>
<evidence type="ECO:0000256" key="2">
    <source>
        <dbReference type="PIRSR" id="PIRSR640198-2"/>
    </source>
</evidence>
<feature type="domain" description="Fido" evidence="4">
    <location>
        <begin position="96"/>
        <end position="232"/>
    </location>
</feature>
<keyword evidence="6" id="KW-1185">Reference proteome</keyword>
<dbReference type="GO" id="GO:0005524">
    <property type="term" value="F:ATP binding"/>
    <property type="evidence" value="ECO:0007669"/>
    <property type="project" value="UniProtKB-KW"/>
</dbReference>
<dbReference type="PANTHER" id="PTHR13504:SF38">
    <property type="entry name" value="FIDO DOMAIN-CONTAINING PROTEIN"/>
    <property type="match status" value="1"/>
</dbReference>
<dbReference type="AlphaFoldDB" id="A0A8J7M1W6"/>
<dbReference type="InterPro" id="IPR003812">
    <property type="entry name" value="Fido"/>
</dbReference>
<dbReference type="Proteomes" id="UP000636888">
    <property type="component" value="Unassembled WGS sequence"/>
</dbReference>
<feature type="site" description="Important for autoinhibition of adenylyltransferase activity" evidence="3">
    <location>
        <position position="47"/>
    </location>
</feature>
<proteinExistence type="predicted"/>
<evidence type="ECO:0000313" key="5">
    <source>
        <dbReference type="EMBL" id="MBJ6727170.1"/>
    </source>
</evidence>
<dbReference type="SUPFAM" id="SSF140931">
    <property type="entry name" value="Fic-like"/>
    <property type="match status" value="1"/>
</dbReference>
<dbReference type="Pfam" id="PF02661">
    <property type="entry name" value="Fic"/>
    <property type="match status" value="1"/>
</dbReference>
<accession>A0A8J7M1W6</accession>
<dbReference type="InterPro" id="IPR036597">
    <property type="entry name" value="Fido-like_dom_sf"/>
</dbReference>
<dbReference type="PROSITE" id="PS51459">
    <property type="entry name" value="FIDO"/>
    <property type="match status" value="1"/>
</dbReference>
<feature type="binding site" evidence="2">
    <location>
        <position position="219"/>
    </location>
    <ligand>
        <name>ATP</name>
        <dbReference type="ChEBI" id="CHEBI:30616"/>
    </ligand>
</feature>
<evidence type="ECO:0000256" key="3">
    <source>
        <dbReference type="PIRSR" id="PIRSR640198-3"/>
    </source>
</evidence>
<evidence type="ECO:0000313" key="6">
    <source>
        <dbReference type="Proteomes" id="UP000636888"/>
    </source>
</evidence>
<evidence type="ECO:0000256" key="1">
    <source>
        <dbReference type="PIRSR" id="PIRSR640198-1"/>
    </source>
</evidence>
<organism evidence="5 6">
    <name type="scientific">Geomesophilobacter sediminis</name>
    <dbReference type="NCBI Taxonomy" id="2798584"/>
    <lineage>
        <taxon>Bacteria</taxon>
        <taxon>Pseudomonadati</taxon>
        <taxon>Thermodesulfobacteriota</taxon>
        <taxon>Desulfuromonadia</taxon>
        <taxon>Geobacterales</taxon>
        <taxon>Geobacteraceae</taxon>
        <taxon>Geomesophilobacter</taxon>
    </lineage>
</organism>
<sequence>MTFTNRIAVADKLQQEINQHRPLQGQPLKQLREYFRIGLTWASNALEGNSLTETETKVVIEDGITIGGKPLKDHFEAIGHAEAFDYLQKLARRKKIDERDILKLHKLFYYRIDEANAGRYRKQNIIVTGTDFVFPAPSEVKVLMAGFANDIPRLRAEKHPIEFAALLHTRLVTIHPFVDGNGRAARLLMNLALLQEGYPVTIIPPVLRSEYLAAVRESNTGNDAPFVDLLSSMVWESQRDYLRLLQSLERK</sequence>
<feature type="binding site" evidence="2">
    <location>
        <begin position="179"/>
        <end position="186"/>
    </location>
    <ligand>
        <name>ATP</name>
        <dbReference type="ChEBI" id="CHEBI:30616"/>
    </ligand>
</feature>
<dbReference type="Gene3D" id="1.10.3290.10">
    <property type="entry name" value="Fido-like domain"/>
    <property type="match status" value="1"/>
</dbReference>
<comment type="caution">
    <text evidence="5">The sequence shown here is derived from an EMBL/GenBank/DDBJ whole genome shotgun (WGS) entry which is preliminary data.</text>
</comment>
<evidence type="ECO:0000259" key="4">
    <source>
        <dbReference type="PROSITE" id="PS51459"/>
    </source>
</evidence>
<keyword evidence="2" id="KW-0067">ATP-binding</keyword>